<dbReference type="RefSeq" id="WP_045991913.1">
    <property type="nucleotide sequence ID" value="NZ_CP098827.1"/>
</dbReference>
<reference evidence="2" key="1">
    <citation type="submission" date="2022-06" db="EMBL/GenBank/DDBJ databases">
        <title>A novel DMS-producing enzyme.</title>
        <authorList>
            <person name="Zhang Y."/>
        </authorList>
    </citation>
    <scope>NUCLEOTIDE SEQUENCE</scope>
    <source>
        <strain evidence="2">RT37</strain>
    </source>
</reference>
<dbReference type="AlphaFoldDB" id="A0AAU7KKF8"/>
<feature type="domain" description="Antitoxin Xre/MbcA/ParS-like toxin-binding" evidence="1">
    <location>
        <begin position="98"/>
        <end position="145"/>
    </location>
</feature>
<dbReference type="Pfam" id="PF09722">
    <property type="entry name" value="Xre_MbcA_ParS_C"/>
    <property type="match status" value="1"/>
</dbReference>
<dbReference type="EMBL" id="CP098827">
    <property type="protein sequence ID" value="XBO72206.1"/>
    <property type="molecule type" value="Genomic_DNA"/>
</dbReference>
<evidence type="ECO:0000259" key="1">
    <source>
        <dbReference type="Pfam" id="PF09722"/>
    </source>
</evidence>
<dbReference type="InterPro" id="IPR024467">
    <property type="entry name" value="Xre/MbcA/ParS-like_toxin-bd"/>
</dbReference>
<evidence type="ECO:0000313" key="2">
    <source>
        <dbReference type="EMBL" id="XBO72206.1"/>
    </source>
</evidence>
<sequence>MELLEKDRAAGGGVMAQIDLPREVYTDSAAFIRTVRQGLPGSVLKQAIDALSADRDLFVRLLETDSGNLHRFYKRKALGRAQSEEVLDTLKLFVEVGEVFADEAVGHQWLHAEVPALAGSRPIELLDTFAGRELVRQVLRKISHGDFS</sequence>
<organism evidence="2">
    <name type="scientific">Halomonas sp. RT37</name>
    <dbReference type="NCBI Taxonomy" id="2950872"/>
    <lineage>
        <taxon>Bacteria</taxon>
        <taxon>Pseudomonadati</taxon>
        <taxon>Pseudomonadota</taxon>
        <taxon>Gammaproteobacteria</taxon>
        <taxon>Oceanospirillales</taxon>
        <taxon>Halomonadaceae</taxon>
        <taxon>Halomonas</taxon>
    </lineage>
</organism>
<accession>A0AAU7KKF8</accession>
<protein>
    <submittedName>
        <fullName evidence="2">MbcA/ParS/Xre antitoxin family protein</fullName>
    </submittedName>
</protein>
<gene>
    <name evidence="2" type="ORF">NFG58_05715</name>
</gene>
<name>A0AAU7KKF8_9GAMM</name>
<proteinExistence type="predicted"/>